<evidence type="ECO:0000313" key="2">
    <source>
        <dbReference type="Proteomes" id="UP000652427"/>
    </source>
</evidence>
<accession>A0ABX2MYY1</accession>
<dbReference type="CDD" id="cd16321">
    <property type="entry name" value="MraZ_C"/>
    <property type="match status" value="1"/>
</dbReference>
<dbReference type="Proteomes" id="UP000652427">
    <property type="component" value="Unassembled WGS sequence"/>
</dbReference>
<keyword evidence="2" id="KW-1185">Reference proteome</keyword>
<dbReference type="PANTHER" id="PTHR34701">
    <property type="entry name" value="TRANSCRIPTIONAL REGULATOR MRAZ"/>
    <property type="match status" value="1"/>
</dbReference>
<dbReference type="Gene3D" id="3.40.1550.20">
    <property type="entry name" value="Transcriptional regulator MraZ domain"/>
    <property type="match status" value="1"/>
</dbReference>
<dbReference type="InterPro" id="IPR038619">
    <property type="entry name" value="MraZ_sf"/>
</dbReference>
<protein>
    <submittedName>
        <fullName evidence="1">Division/cell wall cluster transcriptional repressor MraZ</fullName>
    </submittedName>
</protein>
<evidence type="ECO:0000313" key="1">
    <source>
        <dbReference type="EMBL" id="NVD26644.1"/>
    </source>
</evidence>
<organism evidence="1 2">
    <name type="scientific">Parasphingorhabdus flavimaris</name>
    <dbReference type="NCBI Taxonomy" id="266812"/>
    <lineage>
        <taxon>Bacteria</taxon>
        <taxon>Pseudomonadati</taxon>
        <taxon>Pseudomonadota</taxon>
        <taxon>Alphaproteobacteria</taxon>
        <taxon>Sphingomonadales</taxon>
        <taxon>Sphingomonadaceae</taxon>
        <taxon>Parasphingorhabdus</taxon>
    </lineage>
</organism>
<dbReference type="InterPro" id="IPR003444">
    <property type="entry name" value="MraZ"/>
</dbReference>
<dbReference type="InterPro" id="IPR037914">
    <property type="entry name" value="SpoVT-AbrB_sf"/>
</dbReference>
<dbReference type="RefSeq" id="WP_176278174.1">
    <property type="nucleotide sequence ID" value="NZ_JABWMH010000001.1"/>
</dbReference>
<comment type="caution">
    <text evidence="1">The sequence shown here is derived from an EMBL/GenBank/DDBJ whole genome shotgun (WGS) entry which is preliminary data.</text>
</comment>
<sequence>MSGAFAYSGSAISAIDDKGRLSVPAFLRKNLVDSSDGRTLCLGTHEKWDCLVGFGLSRKADMLTEIDKQWEAAIARGESFDKDAAGARKFSSLQDLSFDASGRFILPPQLREIGNLEGKVLFHGIGTTFCLWNPQTLLDTTDDVPVDRRLVEHHLKEAGHKSGGKQK</sequence>
<reference evidence="1 2" key="1">
    <citation type="submission" date="2020-06" db="EMBL/GenBank/DDBJ databases">
        <authorList>
            <person name="Kim S.-J."/>
            <person name="Park S.-J."/>
        </authorList>
    </citation>
    <scope>NUCLEOTIDE SEQUENCE [LARGE SCALE GENOMIC DNA]</scope>
    <source>
        <strain evidence="1 2">SW-151</strain>
    </source>
</reference>
<dbReference type="SUPFAM" id="SSF89447">
    <property type="entry name" value="AbrB/MazE/MraZ-like"/>
    <property type="match status" value="1"/>
</dbReference>
<name>A0ABX2MYY1_9SPHN</name>
<dbReference type="InterPro" id="IPR035644">
    <property type="entry name" value="MraZ_C"/>
</dbReference>
<dbReference type="CDD" id="cd16320">
    <property type="entry name" value="MraZ_N"/>
    <property type="match status" value="1"/>
</dbReference>
<gene>
    <name evidence="1" type="ORF">HUO14_01845</name>
</gene>
<proteinExistence type="predicted"/>
<dbReference type="InterPro" id="IPR035642">
    <property type="entry name" value="MraZ_N"/>
</dbReference>
<dbReference type="PANTHER" id="PTHR34701:SF1">
    <property type="entry name" value="TRANSCRIPTIONAL REGULATOR MRAZ"/>
    <property type="match status" value="1"/>
</dbReference>
<dbReference type="EMBL" id="JABWMH010000001">
    <property type="protein sequence ID" value="NVD26644.1"/>
    <property type="molecule type" value="Genomic_DNA"/>
</dbReference>